<organism evidence="5 6">
    <name type="scientific">Acropora cervicornis</name>
    <name type="common">Staghorn coral</name>
    <dbReference type="NCBI Taxonomy" id="6130"/>
    <lineage>
        <taxon>Eukaryota</taxon>
        <taxon>Metazoa</taxon>
        <taxon>Cnidaria</taxon>
        <taxon>Anthozoa</taxon>
        <taxon>Hexacorallia</taxon>
        <taxon>Scleractinia</taxon>
        <taxon>Astrocoeniina</taxon>
        <taxon>Acroporidae</taxon>
        <taxon>Acropora</taxon>
    </lineage>
</organism>
<dbReference type="PROSITE" id="PS50297">
    <property type="entry name" value="ANK_REP_REGION"/>
    <property type="match status" value="3"/>
</dbReference>
<dbReference type="InterPro" id="IPR002110">
    <property type="entry name" value="Ankyrin_rpt"/>
</dbReference>
<keyword evidence="2 3" id="KW-0040">ANK repeat</keyword>
<keyword evidence="6" id="KW-1185">Reference proteome</keyword>
<sequence length="901" mass="100975">MEKYSYYEICQVLNNGTLEEIQKVSEDIGPDALINKRKWTLLHAASIRGKSDVVHFLIESGSNVNALDKDGKSALYYCQSNETAKMLIRAGAKVNQPSVLGKTPLHYASYSVASPSVVEVILQSGGQINAEDKFGDTPFLNACDMAYGCIDEEEYVKCLPKIELLIKHNADIHHSNLKDENGLHICSQHGSFEIADMLLKRGVNVNAKSKTGQTPLIVACSHQHTALSRRGAVLTTIEILLQNGADPTLADEQGITALHELMLHPGLISEADMASCMNILVESHASLNARDNMLRSPLHYASFSTAGEGRWPDLLCELMKHGGDINAQDVEGFTPVMLTASHARENPTDMLTYPWDCLDGSESVLELVDWNAARKQGVTLAHIVSANKTLKLCGSPVKWNINAQDKFLSTPMHYAEFSGNTRVIKYLWFSGSCADLTLKDCLDNSVIDCAIAAFNQEILAALEDYAGKSVVGEQMRLPDSSCHVCVHMVQEKNSCYPFQKKEEPILVDPSTVEINPVANMEEYLLHILHTPRLGKVLQNAEVMEIQRETEALMWQILQKVAARDARFHSEMILSGSVREKTKAGLPDEFDIMCRLEYFSSLCEVVDEGECAPGFVRFKAIGDNAHEQNIDEFFDSSGYLVPYLVRSKFEELVRLVVFDSELWKNCRICSNFALPSTNKGISHPKPSIIIELCWNGPIYKNMIFSVDLVPVIDVGPFWPKNAVSCGLVLENLHKQCLFTMTIPRFEIGVYNNEVRISFSLMESVTFDRIPEVVKDAYITAKAIREICPTFFDSEAILKEANYSNSSLIPSYWLKMAVFHELDEHGFDESNSLAVWVRRIFHRVSRYVCEGVFPSYFMPQQDFISSKLRGRDKTLNLSVVENEFKACQKLCQIIQRLLSRGDQ</sequence>
<evidence type="ECO:0000256" key="3">
    <source>
        <dbReference type="PROSITE-ProRule" id="PRU00023"/>
    </source>
</evidence>
<evidence type="ECO:0000256" key="2">
    <source>
        <dbReference type="ARBA" id="ARBA00023043"/>
    </source>
</evidence>
<accession>A0AAD9Q756</accession>
<dbReference type="InterPro" id="IPR046903">
    <property type="entry name" value="Mab-21-like_nuc_Trfase"/>
</dbReference>
<dbReference type="SUPFAM" id="SSF48403">
    <property type="entry name" value="Ankyrin repeat"/>
    <property type="match status" value="2"/>
</dbReference>
<evidence type="ECO:0000256" key="1">
    <source>
        <dbReference type="ARBA" id="ARBA00022737"/>
    </source>
</evidence>
<dbReference type="InterPro" id="IPR050745">
    <property type="entry name" value="Multifunctional_regulatory"/>
</dbReference>
<dbReference type="AlphaFoldDB" id="A0AAD9Q756"/>
<dbReference type="PANTHER" id="PTHR24189">
    <property type="entry name" value="MYOTROPHIN"/>
    <property type="match status" value="1"/>
</dbReference>
<dbReference type="Pfam" id="PF03281">
    <property type="entry name" value="Mab-21"/>
    <property type="match status" value="1"/>
</dbReference>
<feature type="repeat" description="ANK" evidence="3">
    <location>
        <begin position="100"/>
        <end position="133"/>
    </location>
</feature>
<dbReference type="EMBL" id="JARQWQ010000059">
    <property type="protein sequence ID" value="KAK2555944.1"/>
    <property type="molecule type" value="Genomic_DNA"/>
</dbReference>
<feature type="domain" description="Mab-21-like nucleotidyltransferase" evidence="4">
    <location>
        <begin position="579"/>
        <end position="736"/>
    </location>
</feature>
<evidence type="ECO:0000259" key="4">
    <source>
        <dbReference type="Pfam" id="PF03281"/>
    </source>
</evidence>
<reference evidence="5" key="1">
    <citation type="journal article" date="2023" name="G3 (Bethesda)">
        <title>Whole genome assembly and annotation of the endangered Caribbean coral Acropora cervicornis.</title>
        <authorList>
            <person name="Selwyn J.D."/>
            <person name="Vollmer S.V."/>
        </authorList>
    </citation>
    <scope>NUCLEOTIDE SEQUENCE</scope>
    <source>
        <strain evidence="5">K2</strain>
    </source>
</reference>
<comment type="caution">
    <text evidence="5">The sequence shown here is derived from an EMBL/GenBank/DDBJ whole genome shotgun (WGS) entry which is preliminary data.</text>
</comment>
<keyword evidence="1" id="KW-0677">Repeat</keyword>
<dbReference type="Gene3D" id="1.25.40.20">
    <property type="entry name" value="Ankyrin repeat-containing domain"/>
    <property type="match status" value="2"/>
</dbReference>
<dbReference type="SMART" id="SM01265">
    <property type="entry name" value="Mab-21"/>
    <property type="match status" value="1"/>
</dbReference>
<evidence type="ECO:0000313" key="6">
    <source>
        <dbReference type="Proteomes" id="UP001249851"/>
    </source>
</evidence>
<dbReference type="Gene3D" id="3.30.460.90">
    <property type="match status" value="1"/>
</dbReference>
<feature type="repeat" description="ANK" evidence="3">
    <location>
        <begin position="37"/>
        <end position="69"/>
    </location>
</feature>
<protein>
    <submittedName>
        <fullName evidence="5">Serine/threonine-protein phosphatase 6 regulatory ankyrin repeat subunit B</fullName>
    </submittedName>
</protein>
<dbReference type="PROSITE" id="PS50088">
    <property type="entry name" value="ANK_REPEAT"/>
    <property type="match status" value="4"/>
</dbReference>
<dbReference type="Pfam" id="PF12796">
    <property type="entry name" value="Ank_2"/>
    <property type="match status" value="2"/>
</dbReference>
<name>A0AAD9Q756_ACRCE</name>
<feature type="repeat" description="ANK" evidence="3">
    <location>
        <begin position="211"/>
        <end position="252"/>
    </location>
</feature>
<gene>
    <name evidence="5" type="ORF">P5673_022223</name>
</gene>
<reference evidence="5" key="2">
    <citation type="journal article" date="2023" name="Science">
        <title>Genomic signatures of disease resistance in endangered staghorn corals.</title>
        <authorList>
            <person name="Vollmer S.V."/>
            <person name="Selwyn J.D."/>
            <person name="Despard B.A."/>
            <person name="Roesel C.L."/>
        </authorList>
    </citation>
    <scope>NUCLEOTIDE SEQUENCE</scope>
    <source>
        <strain evidence="5">K2</strain>
    </source>
</reference>
<evidence type="ECO:0000313" key="5">
    <source>
        <dbReference type="EMBL" id="KAK2555944.1"/>
    </source>
</evidence>
<dbReference type="Proteomes" id="UP001249851">
    <property type="component" value="Unassembled WGS sequence"/>
</dbReference>
<dbReference type="InterPro" id="IPR024810">
    <property type="entry name" value="MAB21L/cGLR"/>
</dbReference>
<proteinExistence type="predicted"/>
<dbReference type="InterPro" id="IPR036770">
    <property type="entry name" value="Ankyrin_rpt-contain_sf"/>
</dbReference>
<dbReference type="Gene3D" id="1.10.1410.40">
    <property type="match status" value="1"/>
</dbReference>
<dbReference type="SMART" id="SM00248">
    <property type="entry name" value="ANK"/>
    <property type="match status" value="9"/>
</dbReference>
<feature type="repeat" description="ANK" evidence="3">
    <location>
        <begin position="178"/>
        <end position="210"/>
    </location>
</feature>